<dbReference type="EMBL" id="JAVFWL010000005">
    <property type="protein sequence ID" value="KAK6755407.1"/>
    <property type="molecule type" value="Genomic_DNA"/>
</dbReference>
<evidence type="ECO:0008006" key="3">
    <source>
        <dbReference type="Google" id="ProtNLM"/>
    </source>
</evidence>
<evidence type="ECO:0000313" key="1">
    <source>
        <dbReference type="EMBL" id="KAK6755407.1"/>
    </source>
</evidence>
<keyword evidence="2" id="KW-1185">Reference proteome</keyword>
<accession>A0ABR1DY94</accession>
<gene>
    <name evidence="1" type="primary">Necator_chrV.g18815</name>
    <name evidence="1" type="ORF">RB195_014024</name>
</gene>
<reference evidence="1 2" key="1">
    <citation type="submission" date="2023-08" db="EMBL/GenBank/DDBJ databases">
        <title>A Necator americanus chromosomal reference genome.</title>
        <authorList>
            <person name="Ilik V."/>
            <person name="Petrzelkova K.J."/>
            <person name="Pardy F."/>
            <person name="Fuh T."/>
            <person name="Niatou-Singa F.S."/>
            <person name="Gouil Q."/>
            <person name="Baker L."/>
            <person name="Ritchie M.E."/>
            <person name="Jex A.R."/>
            <person name="Gazzola D."/>
            <person name="Li H."/>
            <person name="Toshio Fujiwara R."/>
            <person name="Zhan B."/>
            <person name="Aroian R.V."/>
            <person name="Pafco B."/>
            <person name="Schwarz E.M."/>
        </authorList>
    </citation>
    <scope>NUCLEOTIDE SEQUENCE [LARGE SCALE GENOMIC DNA]</scope>
    <source>
        <strain evidence="1 2">Aroian</strain>
        <tissue evidence="1">Whole animal</tissue>
    </source>
</reference>
<name>A0ABR1DY94_NECAM</name>
<protein>
    <recommendedName>
        <fullName evidence="3">Endonuclease/exonuclease/phosphatase domain-containing protein</fullName>
    </recommendedName>
</protein>
<sequence length="82" mass="9825">MARNIDSFEQLTFRNGCLRMRRYGPTPALTIFVAYAPTSCYKEKKVEAFYVDLEKLYREDHTFYKVILGDFNGKMFNRRRPE</sequence>
<evidence type="ECO:0000313" key="2">
    <source>
        <dbReference type="Proteomes" id="UP001303046"/>
    </source>
</evidence>
<organism evidence="1 2">
    <name type="scientific">Necator americanus</name>
    <name type="common">Human hookworm</name>
    <dbReference type="NCBI Taxonomy" id="51031"/>
    <lineage>
        <taxon>Eukaryota</taxon>
        <taxon>Metazoa</taxon>
        <taxon>Ecdysozoa</taxon>
        <taxon>Nematoda</taxon>
        <taxon>Chromadorea</taxon>
        <taxon>Rhabditida</taxon>
        <taxon>Rhabditina</taxon>
        <taxon>Rhabditomorpha</taxon>
        <taxon>Strongyloidea</taxon>
        <taxon>Ancylostomatidae</taxon>
        <taxon>Bunostominae</taxon>
        <taxon>Necator</taxon>
    </lineage>
</organism>
<dbReference type="Proteomes" id="UP001303046">
    <property type="component" value="Unassembled WGS sequence"/>
</dbReference>
<proteinExistence type="predicted"/>
<comment type="caution">
    <text evidence="1">The sequence shown here is derived from an EMBL/GenBank/DDBJ whole genome shotgun (WGS) entry which is preliminary data.</text>
</comment>